<name>X1HAG0_9ZZZZ</name>
<gene>
    <name evidence="1" type="ORF">S03H2_39706</name>
</gene>
<accession>X1HAG0</accession>
<evidence type="ECO:0000313" key="1">
    <source>
        <dbReference type="EMBL" id="GAH50834.1"/>
    </source>
</evidence>
<dbReference type="Pfam" id="PF13412">
    <property type="entry name" value="HTH_24"/>
    <property type="match status" value="1"/>
</dbReference>
<comment type="caution">
    <text evidence="1">The sequence shown here is derived from an EMBL/GenBank/DDBJ whole genome shotgun (WGS) entry which is preliminary data.</text>
</comment>
<proteinExistence type="predicted"/>
<dbReference type="AlphaFoldDB" id="X1HAG0"/>
<reference evidence="1" key="1">
    <citation type="journal article" date="2014" name="Front. Microbiol.">
        <title>High frequency of phylogenetically diverse reductive dehalogenase-homologous genes in deep subseafloor sedimentary metagenomes.</title>
        <authorList>
            <person name="Kawai M."/>
            <person name="Futagami T."/>
            <person name="Toyoda A."/>
            <person name="Takaki Y."/>
            <person name="Nishi S."/>
            <person name="Hori S."/>
            <person name="Arai W."/>
            <person name="Tsubouchi T."/>
            <person name="Morono Y."/>
            <person name="Uchiyama I."/>
            <person name="Ito T."/>
            <person name="Fujiyama A."/>
            <person name="Inagaki F."/>
            <person name="Takami H."/>
        </authorList>
    </citation>
    <scope>NUCLEOTIDE SEQUENCE</scope>
    <source>
        <strain evidence="1">Expedition CK06-06</strain>
    </source>
</reference>
<feature type="non-terminal residue" evidence="1">
    <location>
        <position position="1"/>
    </location>
</feature>
<organism evidence="1">
    <name type="scientific">marine sediment metagenome</name>
    <dbReference type="NCBI Taxonomy" id="412755"/>
    <lineage>
        <taxon>unclassified sequences</taxon>
        <taxon>metagenomes</taxon>
        <taxon>ecological metagenomes</taxon>
    </lineage>
</organism>
<dbReference type="EMBL" id="BARU01024575">
    <property type="protein sequence ID" value="GAH50834.1"/>
    <property type="molecule type" value="Genomic_DNA"/>
</dbReference>
<sequence>LRGINVSESILEVTASLIKGKTTKEKLPLAIMMNNMGMSQRQISRLTGLSRDTLRSHIDQLCT</sequence>
<protein>
    <submittedName>
        <fullName evidence="1">Uncharacterized protein</fullName>
    </submittedName>
</protein>